<reference evidence="2 3" key="1">
    <citation type="submission" date="2019-08" db="EMBL/GenBank/DDBJ databases">
        <title>In-depth cultivation of the pig gut microbiome towards novel bacterial diversity and tailored functional studies.</title>
        <authorList>
            <person name="Wylensek D."/>
            <person name="Hitch T.C.A."/>
            <person name="Clavel T."/>
        </authorList>
    </citation>
    <scope>NUCLEOTIDE SEQUENCE [LARGE SCALE GENOMIC DNA]</scope>
    <source>
        <strain evidence="2 3">WCA-380-WT-2B</strain>
    </source>
</reference>
<dbReference type="RefSeq" id="WP_154539054.1">
    <property type="nucleotide sequence ID" value="NZ_JAXDSU010000040.1"/>
</dbReference>
<accession>A0A6N7VTN0</accession>
<keyword evidence="1" id="KW-0472">Membrane</keyword>
<feature type="transmembrane region" description="Helical" evidence="1">
    <location>
        <begin position="7"/>
        <end position="27"/>
    </location>
</feature>
<evidence type="ECO:0000313" key="2">
    <source>
        <dbReference type="EMBL" id="MSS77177.1"/>
    </source>
</evidence>
<keyword evidence="1" id="KW-1133">Transmembrane helix</keyword>
<sequence>MESENCNGNGIGFFGLLTLLFIFLKLTNHINWSWIWVLSPLWISLLIGITFIVIALIINKKII</sequence>
<dbReference type="Proteomes" id="UP000441925">
    <property type="component" value="Unassembled WGS sequence"/>
</dbReference>
<gene>
    <name evidence="2" type="ORF">FYJ26_01865</name>
</gene>
<keyword evidence="1" id="KW-0812">Transmembrane</keyword>
<comment type="caution">
    <text evidence="2">The sequence shown here is derived from an EMBL/GenBank/DDBJ whole genome shotgun (WGS) entry which is preliminary data.</text>
</comment>
<dbReference type="AlphaFoldDB" id="A0A6N7VTN0"/>
<keyword evidence="3" id="KW-1185">Reference proteome</keyword>
<organism evidence="2 3">
    <name type="scientific">Anaerococcus porci</name>
    <dbReference type="NCBI Taxonomy" id="2652269"/>
    <lineage>
        <taxon>Bacteria</taxon>
        <taxon>Bacillati</taxon>
        <taxon>Bacillota</taxon>
        <taxon>Tissierellia</taxon>
        <taxon>Tissierellales</taxon>
        <taxon>Peptoniphilaceae</taxon>
        <taxon>Anaerococcus</taxon>
    </lineage>
</organism>
<evidence type="ECO:0000256" key="1">
    <source>
        <dbReference type="SAM" id="Phobius"/>
    </source>
</evidence>
<dbReference type="EMBL" id="VULQ01000002">
    <property type="protein sequence ID" value="MSS77177.1"/>
    <property type="molecule type" value="Genomic_DNA"/>
</dbReference>
<feature type="transmembrane region" description="Helical" evidence="1">
    <location>
        <begin position="33"/>
        <end position="58"/>
    </location>
</feature>
<protein>
    <recommendedName>
        <fullName evidence="4">Transmembrane Fragile-X-F protein</fullName>
    </recommendedName>
</protein>
<name>A0A6N7VTN0_9FIRM</name>
<evidence type="ECO:0008006" key="4">
    <source>
        <dbReference type="Google" id="ProtNLM"/>
    </source>
</evidence>
<evidence type="ECO:0000313" key="3">
    <source>
        <dbReference type="Proteomes" id="UP000441925"/>
    </source>
</evidence>
<proteinExistence type="predicted"/>